<dbReference type="Pfam" id="PF11981">
    <property type="entry name" value="DUF3482"/>
    <property type="match status" value="1"/>
</dbReference>
<dbReference type="RefSeq" id="WP_183351901.1">
    <property type="nucleotide sequence ID" value="NZ_JACHEO010000019.1"/>
</dbReference>
<dbReference type="GO" id="GO:0051301">
    <property type="term" value="P:cell division"/>
    <property type="evidence" value="ECO:0007669"/>
    <property type="project" value="UniProtKB-KW"/>
</dbReference>
<dbReference type="AlphaFoldDB" id="A0A840V2M8"/>
<evidence type="ECO:0000313" key="2">
    <source>
        <dbReference type="EMBL" id="MBB5349088.1"/>
    </source>
</evidence>
<dbReference type="Pfam" id="PF01926">
    <property type="entry name" value="MMR_HSR1"/>
    <property type="match status" value="1"/>
</dbReference>
<dbReference type="PANTHER" id="PTHR42714">
    <property type="entry name" value="TRNA MODIFICATION GTPASE GTPBP3"/>
    <property type="match status" value="1"/>
</dbReference>
<evidence type="ECO:0000259" key="1">
    <source>
        <dbReference type="Pfam" id="PF01926"/>
    </source>
</evidence>
<dbReference type="InterPro" id="IPR027417">
    <property type="entry name" value="P-loop_NTPase"/>
</dbReference>
<name>A0A840V2M8_9BACT</name>
<accession>A0A840V2M8</accession>
<dbReference type="PANTHER" id="PTHR42714:SF7">
    <property type="entry name" value="G DOMAIN-CONTAINING PROTEIN"/>
    <property type="match status" value="1"/>
</dbReference>
<sequence>MTPEIAIMGHPNEGKSSVLSTLAEDDSVRVSPTPGETTRCRTFPVVIDGREVLRFTDTPGFQNPGRVLTMLNRLSGDSGDIIRQFREQARTIPELSDDRELLLPVERGAGIIYVVDGSRPVRNVDREEMEILRLTGRPRMAIINCKDEDDAFLQSWKDEFRKTFNANRVFNAHRATYAERILLLTALQSIDQDWQPVIGQVIAAFQRDWTARNRATADHIITMLGDCLRHRLTVEAGEETADRGREEELVRQFNRSLAEMERRTHDKIRGLFKHHIFDYRLPPRSILHEDLFNERTWQVLGLSKKQLAIIGGLSGAAVGAGLDAAHAGLSMGVYAALGGAIGALGAIIGGETVSANASFMGIKLGGQQLQIGPVNSINLLLVLLNRALLFYSHTINWAHGRRDYDKAGAPAGPAPDQMGFTRNWSPARIRICNAFFKALQQEGGGDALQAESDLRHLLEEVLLEISQQE</sequence>
<dbReference type="EMBL" id="JACHEO010000019">
    <property type="protein sequence ID" value="MBB5349088.1"/>
    <property type="molecule type" value="Genomic_DNA"/>
</dbReference>
<feature type="domain" description="G" evidence="1">
    <location>
        <begin position="4"/>
        <end position="144"/>
    </location>
</feature>
<dbReference type="Gene3D" id="3.40.50.300">
    <property type="entry name" value="P-loop containing nucleotide triphosphate hydrolases"/>
    <property type="match status" value="1"/>
</dbReference>
<dbReference type="Proteomes" id="UP000539642">
    <property type="component" value="Unassembled WGS sequence"/>
</dbReference>
<keyword evidence="2" id="KW-0132">Cell division</keyword>
<protein>
    <submittedName>
        <fullName evidence="2">GTP-binding protein EngB required for normal cell division</fullName>
    </submittedName>
</protein>
<dbReference type="InterPro" id="IPR021871">
    <property type="entry name" value="DUF3482"/>
</dbReference>
<organism evidence="2 3">
    <name type="scientific">Desulfoprunum benzoelyticum</name>
    <dbReference type="NCBI Taxonomy" id="1506996"/>
    <lineage>
        <taxon>Bacteria</taxon>
        <taxon>Pseudomonadati</taxon>
        <taxon>Thermodesulfobacteriota</taxon>
        <taxon>Desulfobulbia</taxon>
        <taxon>Desulfobulbales</taxon>
        <taxon>Desulfobulbaceae</taxon>
        <taxon>Desulfoprunum</taxon>
    </lineage>
</organism>
<keyword evidence="3" id="KW-1185">Reference proteome</keyword>
<gene>
    <name evidence="2" type="ORF">HNQ81_002839</name>
</gene>
<dbReference type="GO" id="GO:0030488">
    <property type="term" value="P:tRNA methylation"/>
    <property type="evidence" value="ECO:0007669"/>
    <property type="project" value="TreeGrafter"/>
</dbReference>
<keyword evidence="2" id="KW-0131">Cell cycle</keyword>
<evidence type="ECO:0000313" key="3">
    <source>
        <dbReference type="Proteomes" id="UP000539642"/>
    </source>
</evidence>
<dbReference type="InterPro" id="IPR006073">
    <property type="entry name" value="GTP-bd"/>
</dbReference>
<reference evidence="2 3" key="1">
    <citation type="submission" date="2020-08" db="EMBL/GenBank/DDBJ databases">
        <title>Genomic Encyclopedia of Type Strains, Phase IV (KMG-IV): sequencing the most valuable type-strain genomes for metagenomic binning, comparative biology and taxonomic classification.</title>
        <authorList>
            <person name="Goeker M."/>
        </authorList>
    </citation>
    <scope>NUCLEOTIDE SEQUENCE [LARGE SCALE GENOMIC DNA]</scope>
    <source>
        <strain evidence="2 3">DSM 28570</strain>
    </source>
</reference>
<comment type="caution">
    <text evidence="2">The sequence shown here is derived from an EMBL/GenBank/DDBJ whole genome shotgun (WGS) entry which is preliminary data.</text>
</comment>
<dbReference type="GO" id="GO:0005829">
    <property type="term" value="C:cytosol"/>
    <property type="evidence" value="ECO:0007669"/>
    <property type="project" value="TreeGrafter"/>
</dbReference>
<dbReference type="SUPFAM" id="SSF52540">
    <property type="entry name" value="P-loop containing nucleoside triphosphate hydrolases"/>
    <property type="match status" value="1"/>
</dbReference>
<dbReference type="GO" id="GO:0005525">
    <property type="term" value="F:GTP binding"/>
    <property type="evidence" value="ECO:0007669"/>
    <property type="project" value="InterPro"/>
</dbReference>
<dbReference type="GO" id="GO:0002098">
    <property type="term" value="P:tRNA wobble uridine modification"/>
    <property type="evidence" value="ECO:0007669"/>
    <property type="project" value="TreeGrafter"/>
</dbReference>
<proteinExistence type="predicted"/>